<name>W0DMM4_9GAMM</name>
<dbReference type="InterPro" id="IPR029044">
    <property type="entry name" value="Nucleotide-diphossugar_trans"/>
</dbReference>
<evidence type="ECO:0000256" key="11">
    <source>
        <dbReference type="ARBA" id="ARBA00023136"/>
    </source>
</evidence>
<keyword evidence="10 12" id="KW-1133">Transmembrane helix</keyword>
<evidence type="ECO:0000256" key="10">
    <source>
        <dbReference type="ARBA" id="ARBA00022989"/>
    </source>
</evidence>
<dbReference type="InterPro" id="IPR050321">
    <property type="entry name" value="Glycosyltr_2/OpgH_subfam"/>
</dbReference>
<dbReference type="SUPFAM" id="SSF53448">
    <property type="entry name" value="Nucleotide-diphospho-sugar transferases"/>
    <property type="match status" value="1"/>
</dbReference>
<dbReference type="InterPro" id="IPR001173">
    <property type="entry name" value="Glyco_trans_2-like"/>
</dbReference>
<dbReference type="Gene3D" id="3.90.550.10">
    <property type="entry name" value="Spore Coat Polysaccharide Biosynthesis Protein SpsA, Chain A"/>
    <property type="match status" value="1"/>
</dbReference>
<dbReference type="Proteomes" id="UP000005289">
    <property type="component" value="Chromosome"/>
</dbReference>
<dbReference type="GO" id="GO:0016758">
    <property type="term" value="F:hexosyltransferase activity"/>
    <property type="evidence" value="ECO:0007669"/>
    <property type="project" value="TreeGrafter"/>
</dbReference>
<evidence type="ECO:0000256" key="12">
    <source>
        <dbReference type="SAM" id="Phobius"/>
    </source>
</evidence>
<protein>
    <recommendedName>
        <fullName evidence="4">Glucans biosynthesis glucosyltransferase H</fullName>
    </recommendedName>
</protein>
<evidence type="ECO:0000313" key="15">
    <source>
        <dbReference type="Proteomes" id="UP000005289"/>
    </source>
</evidence>
<keyword evidence="7" id="KW-0328">Glycosyltransferase</keyword>
<reference evidence="14 15" key="1">
    <citation type="submission" date="2013-12" db="EMBL/GenBank/DDBJ databases">
        <authorList>
            <consortium name="DOE Joint Genome Institute"/>
            <person name="Muyzer G."/>
            <person name="Huntemann M."/>
            <person name="Han J."/>
            <person name="Chen A."/>
            <person name="Kyrpides N."/>
            <person name="Mavromatis K."/>
            <person name="Markowitz V."/>
            <person name="Palaniappan K."/>
            <person name="Ivanova N."/>
            <person name="Schaumberg A."/>
            <person name="Pati A."/>
            <person name="Liolios K."/>
            <person name="Nordberg H.P."/>
            <person name="Cantor M.N."/>
            <person name="Hua S.X."/>
            <person name="Woyke T."/>
        </authorList>
    </citation>
    <scope>NUCLEOTIDE SEQUENCE [LARGE SCALE GENOMIC DNA]</scope>
    <source>
        <strain evidence="14 15">ARh 1</strain>
    </source>
</reference>
<feature type="transmembrane region" description="Helical" evidence="12">
    <location>
        <begin position="328"/>
        <end position="355"/>
    </location>
</feature>
<evidence type="ECO:0000259" key="13">
    <source>
        <dbReference type="Pfam" id="PF13632"/>
    </source>
</evidence>
<comment type="subcellular location">
    <subcellularLocation>
        <location evidence="1">Cell inner membrane</location>
        <topology evidence="1">Multi-pass membrane protein</topology>
    </subcellularLocation>
</comment>
<evidence type="ECO:0000256" key="3">
    <source>
        <dbReference type="ARBA" id="ARBA00009337"/>
    </source>
</evidence>
<dbReference type="PANTHER" id="PTHR43867">
    <property type="entry name" value="CELLULOSE SYNTHASE CATALYTIC SUBUNIT A [UDP-FORMING]"/>
    <property type="match status" value="1"/>
</dbReference>
<dbReference type="HOGENOM" id="CLU_015730_1_0_6"/>
<dbReference type="Pfam" id="PF13632">
    <property type="entry name" value="Glyco_trans_2_3"/>
    <property type="match status" value="1"/>
</dbReference>
<feature type="transmembrane region" description="Helical" evidence="12">
    <location>
        <begin position="375"/>
        <end position="398"/>
    </location>
</feature>
<gene>
    <name evidence="14" type="ORF">THITH_09945</name>
</gene>
<dbReference type="CDD" id="cd04191">
    <property type="entry name" value="Glucan_BSP_MdoH"/>
    <property type="match status" value="1"/>
</dbReference>
<comment type="similarity">
    <text evidence="3">Belongs to the glycosyltransferase 2 family. OpgH subfamily.</text>
</comment>
<evidence type="ECO:0000313" key="14">
    <source>
        <dbReference type="EMBL" id="AHE98522.1"/>
    </source>
</evidence>
<evidence type="ECO:0000256" key="1">
    <source>
        <dbReference type="ARBA" id="ARBA00004429"/>
    </source>
</evidence>
<dbReference type="EMBL" id="CP007029">
    <property type="protein sequence ID" value="AHE98522.1"/>
    <property type="molecule type" value="Genomic_DNA"/>
</dbReference>
<keyword evidence="11 12" id="KW-0472">Membrane</keyword>
<dbReference type="AlphaFoldDB" id="W0DMM4"/>
<dbReference type="GO" id="GO:0005886">
    <property type="term" value="C:plasma membrane"/>
    <property type="evidence" value="ECO:0007669"/>
    <property type="project" value="UniProtKB-SubCell"/>
</dbReference>
<evidence type="ECO:0000256" key="9">
    <source>
        <dbReference type="ARBA" id="ARBA00022692"/>
    </source>
</evidence>
<sequence length="581" mass="63204">MQWVILALFAVTFTWIAASFWTAVAGFLLQAFRRDPLSLRRLHAEDGTFGCLEPGRRTAIVMPVYNEDPVRVTRGIEAICRSLLATGQGGKFDFWVLSDSSDPTVIGAEERALRRLRARLGDGVRLRYRRRQENRGRKAGNIADFCERWGAEYEYMVVLDADSLIEGPTLVRLVQTMDANPNAGLIQTLPLPVRQQTLFGRFQQFANAVHGPMLATGLAFWQANSANYWGHNAIIRIRPFREHCQLPVLPGRPPLGGEILSHDFVEASFLRRAGWDLWLLPQLPGSFEELPGNLVDFARRDRRWIQGNLQHLRLLAEPGLHPLNRAHFLFGAVSYLVSVFWLLMLAAATVVALGVPASPSGGPLGGEGASLSTAYALLGGTLMLLLLPKALGVLLVAARDPGRFGGRGRLVLGGVLETLYSVLIAPLMMAFHAVFVAGVLSGRNVIWSAQPREGRMVAWSEALRRTGPMVAAALAWATLLAVLAPAFLWWVLPVLVGWLAAPALVRGSGSRAASARLRVRGLLLTPADITPGPALATMVRLEEQPAQAGGVSVLLRGMRRMPPAPGRAWAGGALRKAASGN</sequence>
<evidence type="ECO:0000256" key="8">
    <source>
        <dbReference type="ARBA" id="ARBA00022679"/>
    </source>
</evidence>
<keyword evidence="9 12" id="KW-0812">Transmembrane</keyword>
<evidence type="ECO:0000256" key="6">
    <source>
        <dbReference type="ARBA" id="ARBA00022519"/>
    </source>
</evidence>
<accession>W0DMM4</accession>
<keyword evidence="15" id="KW-1185">Reference proteome</keyword>
<keyword evidence="6" id="KW-0997">Cell inner membrane</keyword>
<feature type="transmembrane region" description="Helical" evidence="12">
    <location>
        <begin position="6"/>
        <end position="32"/>
    </location>
</feature>
<proteinExistence type="inferred from homology"/>
<evidence type="ECO:0000256" key="4">
    <source>
        <dbReference type="ARBA" id="ARBA00020585"/>
    </source>
</evidence>
<feature type="transmembrane region" description="Helical" evidence="12">
    <location>
        <begin position="473"/>
        <end position="501"/>
    </location>
</feature>
<dbReference type="KEGG" id="tti:THITH_09945"/>
<dbReference type="STRING" id="713585.THITH_09945"/>
<evidence type="ECO:0000256" key="2">
    <source>
        <dbReference type="ARBA" id="ARBA00005001"/>
    </source>
</evidence>
<keyword evidence="5" id="KW-1003">Cell membrane</keyword>
<organism evidence="14 15">
    <name type="scientific">Thioalkalivibrio paradoxus ARh 1</name>
    <dbReference type="NCBI Taxonomy" id="713585"/>
    <lineage>
        <taxon>Bacteria</taxon>
        <taxon>Pseudomonadati</taxon>
        <taxon>Pseudomonadota</taxon>
        <taxon>Gammaproteobacteria</taxon>
        <taxon>Chromatiales</taxon>
        <taxon>Ectothiorhodospiraceae</taxon>
        <taxon>Thioalkalivibrio</taxon>
    </lineage>
</organism>
<feature type="transmembrane region" description="Helical" evidence="12">
    <location>
        <begin position="410"/>
        <end position="435"/>
    </location>
</feature>
<feature type="domain" description="Glycosyltransferase 2-like" evidence="13">
    <location>
        <begin position="157"/>
        <end position="383"/>
    </location>
</feature>
<keyword evidence="8 14" id="KW-0808">Transferase</keyword>
<evidence type="ECO:0000256" key="5">
    <source>
        <dbReference type="ARBA" id="ARBA00022475"/>
    </source>
</evidence>
<evidence type="ECO:0000256" key="7">
    <source>
        <dbReference type="ARBA" id="ARBA00022676"/>
    </source>
</evidence>
<comment type="pathway">
    <text evidence="2">Glycan metabolism; osmoregulated periplasmic glucan (OPG) biosynthesis.</text>
</comment>
<dbReference type="PANTHER" id="PTHR43867:SF5">
    <property type="entry name" value="GLUCANS BIOSYNTHESIS GLUCOSYLTRANSFERASE H"/>
    <property type="match status" value="1"/>
</dbReference>
<dbReference type="NCBIfam" id="NF003958">
    <property type="entry name" value="PRK05454.2-1"/>
    <property type="match status" value="1"/>
</dbReference>
<dbReference type="NCBIfam" id="NF003962">
    <property type="entry name" value="PRK05454.2-5"/>
    <property type="match status" value="1"/>
</dbReference>